<dbReference type="RefSeq" id="WP_077389415.1">
    <property type="nucleotide sequence ID" value="NZ_CP019645.1"/>
</dbReference>
<dbReference type="GO" id="GO:0009318">
    <property type="term" value="C:exodeoxyribonuclease VII complex"/>
    <property type="evidence" value="ECO:0007669"/>
    <property type="project" value="UniProtKB-UniRule"/>
</dbReference>
<comment type="function">
    <text evidence="5">Bidirectionally degrades single-stranded DNA into large acid-insoluble oligonucleotides, which are then degraded further into small acid-soluble oligonucleotides.</text>
</comment>
<dbReference type="InterPro" id="IPR020579">
    <property type="entry name" value="Exonuc_VII_lsu_C"/>
</dbReference>
<feature type="domain" description="OB-fold nucleic acid binding" evidence="8">
    <location>
        <begin position="11"/>
        <end position="101"/>
    </location>
</feature>
<dbReference type="PANTHER" id="PTHR30008:SF0">
    <property type="entry name" value="EXODEOXYRIBONUCLEASE 7 LARGE SUBUNIT"/>
    <property type="match status" value="1"/>
</dbReference>
<comment type="subcellular location">
    <subcellularLocation>
        <location evidence="5 6">Cytoplasm</location>
    </subcellularLocation>
</comment>
<dbReference type="Proteomes" id="UP000188298">
    <property type="component" value="Chromosome"/>
</dbReference>
<evidence type="ECO:0000256" key="5">
    <source>
        <dbReference type="HAMAP-Rule" id="MF_00378"/>
    </source>
</evidence>
<proteinExistence type="inferred from homology"/>
<comment type="catalytic activity">
    <reaction evidence="5 6">
        <text>Exonucleolytic cleavage in either 5'- to 3'- or 3'- to 5'-direction to yield nucleoside 5'-phosphates.</text>
        <dbReference type="EC" id="3.1.11.6"/>
    </reaction>
</comment>
<dbReference type="GO" id="GO:0005737">
    <property type="term" value="C:cytoplasm"/>
    <property type="evidence" value="ECO:0007669"/>
    <property type="project" value="UniProtKB-SubCell"/>
</dbReference>
<dbReference type="KEGG" id="hbl:XJ32_09780"/>
<dbReference type="InterPro" id="IPR003753">
    <property type="entry name" value="Exonuc_VII_L"/>
</dbReference>
<dbReference type="EMBL" id="CP019645">
    <property type="protein sequence ID" value="AQQ60331.1"/>
    <property type="molecule type" value="Genomic_DNA"/>
</dbReference>
<evidence type="ECO:0000256" key="2">
    <source>
        <dbReference type="ARBA" id="ARBA00022722"/>
    </source>
</evidence>
<evidence type="ECO:0000256" key="6">
    <source>
        <dbReference type="RuleBase" id="RU004355"/>
    </source>
</evidence>
<dbReference type="GO" id="GO:0008855">
    <property type="term" value="F:exodeoxyribonuclease VII activity"/>
    <property type="evidence" value="ECO:0007669"/>
    <property type="project" value="UniProtKB-UniRule"/>
</dbReference>
<dbReference type="EC" id="3.1.11.6" evidence="5"/>
<evidence type="ECO:0000256" key="4">
    <source>
        <dbReference type="ARBA" id="ARBA00022839"/>
    </source>
</evidence>
<dbReference type="PANTHER" id="PTHR30008">
    <property type="entry name" value="EXODEOXYRIBONUCLEASE 7 LARGE SUBUNIT"/>
    <property type="match status" value="1"/>
</dbReference>
<dbReference type="InterPro" id="IPR025824">
    <property type="entry name" value="OB-fold_nuc-bd_dom"/>
</dbReference>
<evidence type="ECO:0000259" key="8">
    <source>
        <dbReference type="Pfam" id="PF13742"/>
    </source>
</evidence>
<evidence type="ECO:0000256" key="3">
    <source>
        <dbReference type="ARBA" id="ARBA00022801"/>
    </source>
</evidence>
<keyword evidence="2 5" id="KW-0540">Nuclease</keyword>
<keyword evidence="4 5" id="KW-0269">Exonuclease</keyword>
<evidence type="ECO:0000259" key="7">
    <source>
        <dbReference type="Pfam" id="PF02601"/>
    </source>
</evidence>
<name>A0A1Q2LIV4_9HELI</name>
<dbReference type="GO" id="GO:0006308">
    <property type="term" value="P:DNA catabolic process"/>
    <property type="evidence" value="ECO:0007669"/>
    <property type="project" value="UniProtKB-UniRule"/>
</dbReference>
<evidence type="ECO:0000313" key="10">
    <source>
        <dbReference type="Proteomes" id="UP000188298"/>
    </source>
</evidence>
<dbReference type="Pfam" id="PF02601">
    <property type="entry name" value="Exonuc_VII_L"/>
    <property type="match status" value="1"/>
</dbReference>
<dbReference type="Gene3D" id="2.40.50.1010">
    <property type="match status" value="1"/>
</dbReference>
<comment type="similarity">
    <text evidence="5 6">Belongs to the XseA family.</text>
</comment>
<evidence type="ECO:0000313" key="9">
    <source>
        <dbReference type="EMBL" id="AQQ60331.1"/>
    </source>
</evidence>
<keyword evidence="3 5" id="KW-0378">Hydrolase</keyword>
<accession>A0A1Q2LIV4</accession>
<dbReference type="NCBIfam" id="TIGR00237">
    <property type="entry name" value="xseA"/>
    <property type="match status" value="1"/>
</dbReference>
<sequence>MQAQPHIPLVLQVSQLTMQIKSLLESDFSYVEVEGEVSGFTHHNSGHIYFNLKDENATIACTFFRHNARNNPIKLQNGDKIIAKGNISVFPPRGTYNLNIVKCVHSGIGDLKAQYEALKKRLEERNYFCKNKPLPRFPKRIILLTSQTSAALQDMIKVASKRYCLCEFILIDTLTQGREAKHSIAKNLAYADRLGADILVLARGGGSIEDLWSFNEMEVLEAIFACKTPVVSAIGHEIDYLLSDYVADVRAPTPSAAMEMILCDKDNLITQLCDMESMLTHTMQTHITQKKSILNHLAQSLEILNPLQKIAQYKLLLQTLTQNLQDSIKWFYTQKKHALLQQQERLDLAKPTQKLLIMKTEIQSLSKKLHGEFSYIIEQKINQTKQIELELKNTMLQMMTRKRAMLNFNLHDSMQNALRQKRLMLNNLIDMLHALDPSKKAQYGFAQILKDNKLIQVSELQENDVIEIIDSSGIRNARILG</sequence>
<keyword evidence="1 5" id="KW-0963">Cytoplasm</keyword>
<evidence type="ECO:0000256" key="1">
    <source>
        <dbReference type="ARBA" id="ARBA00022490"/>
    </source>
</evidence>
<dbReference type="GO" id="GO:0003676">
    <property type="term" value="F:nucleic acid binding"/>
    <property type="evidence" value="ECO:0007669"/>
    <property type="project" value="InterPro"/>
</dbReference>
<organism evidence="9 10">
    <name type="scientific">Helicobacter bilis</name>
    <dbReference type="NCBI Taxonomy" id="37372"/>
    <lineage>
        <taxon>Bacteria</taxon>
        <taxon>Pseudomonadati</taxon>
        <taxon>Campylobacterota</taxon>
        <taxon>Epsilonproteobacteria</taxon>
        <taxon>Campylobacterales</taxon>
        <taxon>Helicobacteraceae</taxon>
        <taxon>Helicobacter</taxon>
    </lineage>
</organism>
<dbReference type="Pfam" id="PF13742">
    <property type="entry name" value="tRNA_anti_2"/>
    <property type="match status" value="1"/>
</dbReference>
<comment type="subunit">
    <text evidence="5">Heterooligomer composed of large and small subunits.</text>
</comment>
<dbReference type="AlphaFoldDB" id="A0A1Q2LIV4"/>
<gene>
    <name evidence="5" type="primary">xseA</name>
    <name evidence="9" type="ORF">XJ32_09780</name>
</gene>
<feature type="domain" description="Exonuclease VII large subunit C-terminal" evidence="7">
    <location>
        <begin position="130"/>
        <end position="473"/>
    </location>
</feature>
<reference evidence="9 10" key="1">
    <citation type="submission" date="2017-02" db="EMBL/GenBank/DDBJ databases">
        <title>Whole genome sequencing of Helicobacter bilis strain AAQJH.</title>
        <authorList>
            <person name="Conlan S."/>
            <person name="Thomas P.J."/>
            <person name="Mullikin J."/>
            <person name="Palmore T.N."/>
            <person name="Frank K.M."/>
            <person name="Segre J.A."/>
        </authorList>
    </citation>
    <scope>NUCLEOTIDE SEQUENCE [LARGE SCALE GENOMIC DNA]</scope>
    <source>
        <strain evidence="9 10">AAQJH</strain>
    </source>
</reference>
<dbReference type="HAMAP" id="MF_00378">
    <property type="entry name" value="Exonuc_7_L"/>
    <property type="match status" value="1"/>
</dbReference>
<protein>
    <recommendedName>
        <fullName evidence="5">Exodeoxyribonuclease 7 large subunit</fullName>
        <ecNumber evidence="5">3.1.11.6</ecNumber>
    </recommendedName>
    <alternativeName>
        <fullName evidence="5">Exodeoxyribonuclease VII large subunit</fullName>
        <shortName evidence="5">Exonuclease VII large subunit</shortName>
    </alternativeName>
</protein>
<dbReference type="CDD" id="cd04489">
    <property type="entry name" value="ExoVII_LU_OBF"/>
    <property type="match status" value="1"/>
</dbReference>